<keyword evidence="3" id="KW-1185">Reference proteome</keyword>
<reference evidence="3" key="1">
    <citation type="submission" date="2012-03" db="EMBL/GenBank/DDBJ databases">
        <title>Complete sequence of chromosome of Deinococcus peraridilitoris DSM 19664.</title>
        <authorList>
            <person name="Lucas S."/>
            <person name="Copeland A."/>
            <person name="Lapidus A."/>
            <person name="Glavina del Rio T."/>
            <person name="Dalin E."/>
            <person name="Tice H."/>
            <person name="Bruce D."/>
            <person name="Goodwin L."/>
            <person name="Pitluck S."/>
            <person name="Peters L."/>
            <person name="Mikhailova N."/>
            <person name="Lu M."/>
            <person name="Kyrpides N."/>
            <person name="Mavromatis K."/>
            <person name="Ivanova N."/>
            <person name="Brettin T."/>
            <person name="Detter J.C."/>
            <person name="Han C."/>
            <person name="Larimer F."/>
            <person name="Land M."/>
            <person name="Hauser L."/>
            <person name="Markowitz V."/>
            <person name="Cheng J.-F."/>
            <person name="Hugenholtz P."/>
            <person name="Woyke T."/>
            <person name="Wu D."/>
            <person name="Pukall R."/>
            <person name="Steenblock K."/>
            <person name="Brambilla E."/>
            <person name="Klenk H.-P."/>
            <person name="Eisen J.A."/>
        </authorList>
    </citation>
    <scope>NUCLEOTIDE SEQUENCE [LARGE SCALE GENOMIC DNA]</scope>
    <source>
        <strain evidence="3">DSM 19664 / LMG 22246 / CIP 109416 / KR-200</strain>
    </source>
</reference>
<evidence type="ECO:0000256" key="1">
    <source>
        <dbReference type="SAM" id="MobiDB-lite"/>
    </source>
</evidence>
<organism evidence="2 3">
    <name type="scientific">Deinococcus peraridilitoris (strain DSM 19664 / LMG 22246 / CIP 109416 / KR-200)</name>
    <dbReference type="NCBI Taxonomy" id="937777"/>
    <lineage>
        <taxon>Bacteria</taxon>
        <taxon>Thermotogati</taxon>
        <taxon>Deinococcota</taxon>
        <taxon>Deinococci</taxon>
        <taxon>Deinococcales</taxon>
        <taxon>Deinococcaceae</taxon>
        <taxon>Deinococcus</taxon>
    </lineage>
</organism>
<dbReference type="PATRIC" id="fig|937777.3.peg.3190"/>
<evidence type="ECO:0000313" key="3">
    <source>
        <dbReference type="Proteomes" id="UP000010467"/>
    </source>
</evidence>
<gene>
    <name evidence="2" type="ordered locus">Deipe_3177</name>
</gene>
<proteinExistence type="predicted"/>
<sequence length="58" mass="6736">MKRNMKDITTPELPVVPALPDHEENEARRRALNSYWHERLAREDSPSEVRPARSPLTA</sequence>
<protein>
    <submittedName>
        <fullName evidence="2">Uncharacterized protein</fullName>
    </submittedName>
</protein>
<dbReference type="Proteomes" id="UP000010467">
    <property type="component" value="Chromosome"/>
</dbReference>
<dbReference type="AlphaFoldDB" id="L0A6J5"/>
<dbReference type="KEGG" id="dpd:Deipe_3177"/>
<feature type="region of interest" description="Disordered" evidence="1">
    <location>
        <begin position="1"/>
        <end position="26"/>
    </location>
</feature>
<name>L0A6J5_DEIPD</name>
<dbReference type="EMBL" id="CP003382">
    <property type="protein sequence ID" value="AFZ68620.1"/>
    <property type="molecule type" value="Genomic_DNA"/>
</dbReference>
<dbReference type="HOGENOM" id="CLU_2971921_0_0_0"/>
<accession>L0A6J5</accession>
<evidence type="ECO:0000313" key="2">
    <source>
        <dbReference type="EMBL" id="AFZ68620.1"/>
    </source>
</evidence>
<dbReference type="RefSeq" id="WP_015236918.1">
    <property type="nucleotide sequence ID" value="NC_019793.1"/>
</dbReference>